<evidence type="ECO:0000256" key="1">
    <source>
        <dbReference type="ARBA" id="ARBA00010751"/>
    </source>
</evidence>
<proteinExistence type="inferred from homology"/>
<dbReference type="Gene3D" id="3.30.110.70">
    <property type="entry name" value="Hypothetical protein apc22750. Chain B"/>
    <property type="match status" value="1"/>
</dbReference>
<gene>
    <name evidence="3" type="ORF">SAMN05421834_12215</name>
</gene>
<dbReference type="HAMAP" id="MF_00338">
    <property type="entry name" value="UPF0145"/>
    <property type="match status" value="1"/>
</dbReference>
<organism evidence="3 4">
    <name type="scientific">Halanaerobium kushneri</name>
    <dbReference type="NCBI Taxonomy" id="56779"/>
    <lineage>
        <taxon>Bacteria</taxon>
        <taxon>Bacillati</taxon>
        <taxon>Bacillota</taxon>
        <taxon>Clostridia</taxon>
        <taxon>Halanaerobiales</taxon>
        <taxon>Halanaerobiaceae</taxon>
        <taxon>Halanaerobium</taxon>
    </lineage>
</organism>
<protein>
    <recommendedName>
        <fullName evidence="2">UPF0145 protein SAMN05421834_12215</fullName>
    </recommendedName>
</protein>
<reference evidence="4" key="1">
    <citation type="submission" date="2017-01" db="EMBL/GenBank/DDBJ databases">
        <authorList>
            <person name="Varghese N."/>
            <person name="Submissions S."/>
        </authorList>
    </citation>
    <scope>NUCLEOTIDE SEQUENCE [LARGE SCALE GENOMIC DNA]</scope>
    <source>
        <strain evidence="4">ATCC 700103</strain>
    </source>
</reference>
<accession>A0A1N7A9T6</accession>
<dbReference type="Proteomes" id="UP000185669">
    <property type="component" value="Unassembled WGS sequence"/>
</dbReference>
<dbReference type="InterPro" id="IPR002765">
    <property type="entry name" value="UPF0145_YbjQ-like"/>
</dbReference>
<keyword evidence="4" id="KW-1185">Reference proteome</keyword>
<dbReference type="STRING" id="56779.SAMN05421834_12215"/>
<dbReference type="PANTHER" id="PTHR34068:SF2">
    <property type="entry name" value="UPF0145 PROTEIN SCO3412"/>
    <property type="match status" value="1"/>
</dbReference>
<dbReference type="EMBL" id="FTNC01000022">
    <property type="protein sequence ID" value="SIR35885.1"/>
    <property type="molecule type" value="Genomic_DNA"/>
</dbReference>
<dbReference type="Pfam" id="PF01906">
    <property type="entry name" value="YbjQ_1"/>
    <property type="match status" value="1"/>
</dbReference>
<name>A0A1N7A9T6_9FIRM</name>
<comment type="similarity">
    <text evidence="1 2">Belongs to the UPF0145 family.</text>
</comment>
<sequence length="107" mass="11518">MKNLIIVNTESVAGREISGQLGLVRGNTIRARHIGSDIMAGLRNIVGGEVKEYTQMISEAREEALKRMIEEAESLNADAVVNVRFTTSQVMGGAAEILAYGTAVKLN</sequence>
<dbReference type="SUPFAM" id="SSF117782">
    <property type="entry name" value="YbjQ-like"/>
    <property type="match status" value="1"/>
</dbReference>
<evidence type="ECO:0000313" key="4">
    <source>
        <dbReference type="Proteomes" id="UP000185669"/>
    </source>
</evidence>
<dbReference type="InterPro" id="IPR035439">
    <property type="entry name" value="UPF0145_dom_sf"/>
</dbReference>
<evidence type="ECO:0000256" key="2">
    <source>
        <dbReference type="HAMAP-Rule" id="MF_00338"/>
    </source>
</evidence>
<dbReference type="RefSeq" id="WP_076545738.1">
    <property type="nucleotide sequence ID" value="NZ_FTNC01000022.1"/>
</dbReference>
<dbReference type="OrthoDB" id="9796448at2"/>
<dbReference type="AlphaFoldDB" id="A0A1N7A9T6"/>
<evidence type="ECO:0000313" key="3">
    <source>
        <dbReference type="EMBL" id="SIR35885.1"/>
    </source>
</evidence>
<dbReference type="PANTHER" id="PTHR34068">
    <property type="entry name" value="UPF0145 PROTEIN YBJQ"/>
    <property type="match status" value="1"/>
</dbReference>